<proteinExistence type="predicted"/>
<organism evidence="2">
    <name type="scientific">Arundo donax</name>
    <name type="common">Giant reed</name>
    <name type="synonym">Donax arundinaceus</name>
    <dbReference type="NCBI Taxonomy" id="35708"/>
    <lineage>
        <taxon>Eukaryota</taxon>
        <taxon>Viridiplantae</taxon>
        <taxon>Streptophyta</taxon>
        <taxon>Embryophyta</taxon>
        <taxon>Tracheophyta</taxon>
        <taxon>Spermatophyta</taxon>
        <taxon>Magnoliopsida</taxon>
        <taxon>Liliopsida</taxon>
        <taxon>Poales</taxon>
        <taxon>Poaceae</taxon>
        <taxon>PACMAD clade</taxon>
        <taxon>Arundinoideae</taxon>
        <taxon>Arundineae</taxon>
        <taxon>Arundo</taxon>
    </lineage>
</organism>
<reference evidence="2" key="2">
    <citation type="journal article" date="2015" name="Data Brief">
        <title>Shoot transcriptome of the giant reed, Arundo donax.</title>
        <authorList>
            <person name="Barrero R.A."/>
            <person name="Guerrero F.D."/>
            <person name="Moolhuijzen P."/>
            <person name="Goolsby J.A."/>
            <person name="Tidwell J."/>
            <person name="Bellgard S.E."/>
            <person name="Bellgard M.I."/>
        </authorList>
    </citation>
    <scope>NUCLEOTIDE SEQUENCE</scope>
    <source>
        <tissue evidence="2">Shoot tissue taken approximately 20 cm above the soil surface</tissue>
    </source>
</reference>
<name>A0A0A9E020_ARUDO</name>
<reference evidence="2" key="1">
    <citation type="submission" date="2014-09" db="EMBL/GenBank/DDBJ databases">
        <authorList>
            <person name="Magalhaes I.L.F."/>
            <person name="Oliveira U."/>
            <person name="Santos F.R."/>
            <person name="Vidigal T.H.D.A."/>
            <person name="Brescovit A.D."/>
            <person name="Santos A.J."/>
        </authorList>
    </citation>
    <scope>NUCLEOTIDE SEQUENCE</scope>
    <source>
        <tissue evidence="2">Shoot tissue taken approximately 20 cm above the soil surface</tissue>
    </source>
</reference>
<evidence type="ECO:0000313" key="2">
    <source>
        <dbReference type="EMBL" id="JAD89342.1"/>
    </source>
</evidence>
<keyword evidence="1" id="KW-0812">Transmembrane</keyword>
<evidence type="ECO:0000256" key="1">
    <source>
        <dbReference type="SAM" id="Phobius"/>
    </source>
</evidence>
<dbReference type="AlphaFoldDB" id="A0A0A9E020"/>
<accession>A0A0A9E020</accession>
<feature type="transmembrane region" description="Helical" evidence="1">
    <location>
        <begin position="20"/>
        <end position="38"/>
    </location>
</feature>
<sequence length="44" mass="5000">MKSFTPSNIHALTYVSKNWSFGWVSLLSVYSVILLLLIQNFPAL</sequence>
<protein>
    <submittedName>
        <fullName evidence="2">Uncharacterized protein</fullName>
    </submittedName>
</protein>
<dbReference type="EMBL" id="GBRH01208553">
    <property type="protein sequence ID" value="JAD89342.1"/>
    <property type="molecule type" value="Transcribed_RNA"/>
</dbReference>
<keyword evidence="1" id="KW-0472">Membrane</keyword>
<keyword evidence="1" id="KW-1133">Transmembrane helix</keyword>